<dbReference type="EMBL" id="JANBVB010000043">
    <property type="protein sequence ID" value="KAJ2898923.1"/>
    <property type="molecule type" value="Genomic_DNA"/>
</dbReference>
<protein>
    <submittedName>
        <fullName evidence="1">Uncharacterized protein</fullName>
    </submittedName>
</protein>
<keyword evidence="2" id="KW-1185">Reference proteome</keyword>
<organism evidence="1 2">
    <name type="scientific">Coemansia aciculifera</name>
    <dbReference type="NCBI Taxonomy" id="417176"/>
    <lineage>
        <taxon>Eukaryota</taxon>
        <taxon>Fungi</taxon>
        <taxon>Fungi incertae sedis</taxon>
        <taxon>Zoopagomycota</taxon>
        <taxon>Kickxellomycotina</taxon>
        <taxon>Kickxellomycetes</taxon>
        <taxon>Kickxellales</taxon>
        <taxon>Kickxellaceae</taxon>
        <taxon>Coemansia</taxon>
    </lineage>
</organism>
<reference evidence="1" key="1">
    <citation type="submission" date="2022-07" db="EMBL/GenBank/DDBJ databases">
        <title>Phylogenomic reconstructions and comparative analyses of Kickxellomycotina fungi.</title>
        <authorList>
            <person name="Reynolds N.K."/>
            <person name="Stajich J.E."/>
            <person name="Barry K."/>
            <person name="Grigoriev I.V."/>
            <person name="Crous P."/>
            <person name="Smith M.E."/>
        </authorList>
    </citation>
    <scope>NUCLEOTIDE SEQUENCE</scope>
    <source>
        <strain evidence="1">CBS 190363</strain>
    </source>
</reference>
<proteinExistence type="predicted"/>
<name>A0ACC1M7F3_9FUNG</name>
<accession>A0ACC1M7F3</accession>
<gene>
    <name evidence="1" type="ORF">IWW38_001179</name>
</gene>
<dbReference type="Proteomes" id="UP001139981">
    <property type="component" value="Unassembled WGS sequence"/>
</dbReference>
<comment type="caution">
    <text evidence="1">The sequence shown here is derived from an EMBL/GenBank/DDBJ whole genome shotgun (WGS) entry which is preliminary data.</text>
</comment>
<evidence type="ECO:0000313" key="2">
    <source>
        <dbReference type="Proteomes" id="UP001139981"/>
    </source>
</evidence>
<sequence>MDQGQLFVSSTHSSADFHQQSQAGLLPAINHADAQSPNSADSPSSAITPNANAADIGSALGAPQQYQGANYGDTPSSLSQQQQQQQSHHYNQLPPASALQQSTYTSAFSSASSSTSSLQQQQQQSGHNSGALYQTPPQSHHPSAQYVSHDQHSALAPLQFGTLGVIGHQRPSASFTYDFDANNDPACRGMYTSADIDSQVPTHQLTSASYLRHGNSIPIGHPQQSSQQSHAMSASHGQQSLDMAASAGISLTVDMAADQSGQGQHSHQPVGGIHSAASQSSFGGSSVSNQPIFTTLNFQNSQLQEYDPYVRPQKRAGRSTKPKRTPRPPNAFILYRKAKQAEVIRDNPGVSNKDVSCIIGHMWKSEDPPVQDKFREQAELEKKKHKDMYPNYKYQPRKPKNKRMLDGQGGSTPSGSTLGQGMGHDNDTFSPGSLMSSGLMKEDSSTGTSASVAGANASYPSYAKYHQMIQQGQSLQQHSPVHSHTSVSQQQGQLARGDEYYYRGSGDAQHQHSSGGFVPPQLDIKPNFVSTLPTAAYWTPATPSDAAFSNTLPSGNVFHGGDPSSVHMRPFDSVVPQHPGSGGSHSMGPPSAQMFGSFDHHRQMHHHHHQQQQQQAHDSQAHMDYQAQQSYHQHHGHPQQQQQAQTHSATALSGYGNNQAYHHSQHGIDGLDGSSVAGADSQGLGLLSPPAVSWSTNM</sequence>
<evidence type="ECO:0000313" key="1">
    <source>
        <dbReference type="EMBL" id="KAJ2898923.1"/>
    </source>
</evidence>